<organism evidence="2 3">
    <name type="scientific">Pyronema omphalodes (strain CBS 100304)</name>
    <name type="common">Pyronema confluens</name>
    <dbReference type="NCBI Taxonomy" id="1076935"/>
    <lineage>
        <taxon>Eukaryota</taxon>
        <taxon>Fungi</taxon>
        <taxon>Dikarya</taxon>
        <taxon>Ascomycota</taxon>
        <taxon>Pezizomycotina</taxon>
        <taxon>Pezizomycetes</taxon>
        <taxon>Pezizales</taxon>
        <taxon>Pyronemataceae</taxon>
        <taxon>Pyronema</taxon>
    </lineage>
</organism>
<evidence type="ECO:0000313" key="2">
    <source>
        <dbReference type="EMBL" id="CCX13066.1"/>
    </source>
</evidence>
<sequence length="124" mass="14705">MADVEAELTREQKKANSARRYAQKQIEKTRRKRDNRLKLAQLRWKERERVKEEALREKEGRKLELKEWELPGEQLRREEKEHLKGPMPKHQVMATVVQDETAREDAAGKKEIKQEGASITAEEM</sequence>
<accession>U4LK43</accession>
<dbReference type="Proteomes" id="UP000018144">
    <property type="component" value="Unassembled WGS sequence"/>
</dbReference>
<proteinExistence type="predicted"/>
<gene>
    <name evidence="2" type="ORF">PCON_12659</name>
</gene>
<protein>
    <submittedName>
        <fullName evidence="2">Uncharacterized protein</fullName>
    </submittedName>
</protein>
<reference evidence="2 3" key="1">
    <citation type="journal article" date="2013" name="PLoS Genet.">
        <title>The genome and development-dependent transcriptomes of Pyronema confluens: a window into fungal evolution.</title>
        <authorList>
            <person name="Traeger S."/>
            <person name="Altegoer F."/>
            <person name="Freitag M."/>
            <person name="Gabaldon T."/>
            <person name="Kempken F."/>
            <person name="Kumar A."/>
            <person name="Marcet-Houben M."/>
            <person name="Poggeler S."/>
            <person name="Stajich J.E."/>
            <person name="Nowrousian M."/>
        </authorList>
    </citation>
    <scope>NUCLEOTIDE SEQUENCE [LARGE SCALE GENOMIC DNA]</scope>
    <source>
        <strain evidence="3">CBS 100304</strain>
        <tissue evidence="2">Vegetative mycelium</tissue>
    </source>
</reference>
<feature type="compositionally biased region" description="Basic and acidic residues" evidence="1">
    <location>
        <begin position="101"/>
        <end position="114"/>
    </location>
</feature>
<feature type="region of interest" description="Disordered" evidence="1">
    <location>
        <begin position="101"/>
        <end position="124"/>
    </location>
</feature>
<evidence type="ECO:0000313" key="3">
    <source>
        <dbReference type="Proteomes" id="UP000018144"/>
    </source>
</evidence>
<feature type="region of interest" description="Disordered" evidence="1">
    <location>
        <begin position="1"/>
        <end position="32"/>
    </location>
</feature>
<keyword evidence="3" id="KW-1185">Reference proteome</keyword>
<evidence type="ECO:0000256" key="1">
    <source>
        <dbReference type="SAM" id="MobiDB-lite"/>
    </source>
</evidence>
<dbReference type="AlphaFoldDB" id="U4LK43"/>
<dbReference type="EMBL" id="HF935776">
    <property type="protein sequence ID" value="CCX13066.1"/>
    <property type="molecule type" value="Genomic_DNA"/>
</dbReference>
<name>U4LK43_PYROM</name>